<dbReference type="Proteomes" id="UP000094112">
    <property type="component" value="Unassembled WGS sequence"/>
</dbReference>
<keyword evidence="2" id="KW-1185">Reference proteome</keyword>
<dbReference type="PANTHER" id="PTHR28110:SF1">
    <property type="entry name" value="TRANSMEMBRANE PROTEIN"/>
    <property type="match status" value="1"/>
</dbReference>
<sequence length="247" mass="28538">MTNSQYTHLIIVPGHGIWKGSNDGYKTEDWWLESFQVEGHDHLLFIDHIKIGLQELRKDPCAILLFSGGQTKKQAGPVSEAQSYYALADKLGLIDDDLRDRVSTEEFARDSFENVLFGLARFHELAERYPEQITIPGFEFKRSRFLDHHFPALNFPVEKVNYMGSDPRPDYEKGSSEYKKYFSDLANAEHKNALALFEQDPFGTGAVLSKKRKNRNPFKRYHGYLQSNEVLKPFFTESPTKVLKTPW</sequence>
<dbReference type="GeneID" id="30201685"/>
<evidence type="ECO:0000313" key="1">
    <source>
        <dbReference type="EMBL" id="ODQ62549.1"/>
    </source>
</evidence>
<proteinExistence type="predicted"/>
<evidence type="ECO:0008006" key="3">
    <source>
        <dbReference type="Google" id="ProtNLM"/>
    </source>
</evidence>
<dbReference type="InterPro" id="IPR055323">
    <property type="entry name" value="C57A10.07/YOR238W"/>
</dbReference>
<gene>
    <name evidence="1" type="ORF">WICANDRAFT_76717</name>
</gene>
<dbReference type="OrthoDB" id="4347at2759"/>
<dbReference type="AlphaFoldDB" id="A0A1E3PAV4"/>
<evidence type="ECO:0000313" key="2">
    <source>
        <dbReference type="Proteomes" id="UP000094112"/>
    </source>
</evidence>
<dbReference type="GO" id="GO:0005737">
    <property type="term" value="C:cytoplasm"/>
    <property type="evidence" value="ECO:0007669"/>
    <property type="project" value="TreeGrafter"/>
</dbReference>
<dbReference type="EMBL" id="KV454208">
    <property type="protein sequence ID" value="ODQ62549.1"/>
    <property type="molecule type" value="Genomic_DNA"/>
</dbReference>
<protein>
    <recommendedName>
        <fullName evidence="3">DUF218 domain-containing protein</fullName>
    </recommendedName>
</protein>
<dbReference type="PANTHER" id="PTHR28110">
    <property type="entry name" value="TRANSMEMBRANE PROTEIN"/>
    <property type="match status" value="1"/>
</dbReference>
<reference evidence="1 2" key="1">
    <citation type="journal article" date="2016" name="Proc. Natl. Acad. Sci. U.S.A.">
        <title>Comparative genomics of biotechnologically important yeasts.</title>
        <authorList>
            <person name="Riley R."/>
            <person name="Haridas S."/>
            <person name="Wolfe K.H."/>
            <person name="Lopes M.R."/>
            <person name="Hittinger C.T."/>
            <person name="Goeker M."/>
            <person name="Salamov A.A."/>
            <person name="Wisecaver J.H."/>
            <person name="Long T.M."/>
            <person name="Calvey C.H."/>
            <person name="Aerts A.L."/>
            <person name="Barry K.W."/>
            <person name="Choi C."/>
            <person name="Clum A."/>
            <person name="Coughlan A.Y."/>
            <person name="Deshpande S."/>
            <person name="Douglass A.P."/>
            <person name="Hanson S.J."/>
            <person name="Klenk H.-P."/>
            <person name="LaButti K.M."/>
            <person name="Lapidus A."/>
            <person name="Lindquist E.A."/>
            <person name="Lipzen A.M."/>
            <person name="Meier-Kolthoff J.P."/>
            <person name="Ohm R.A."/>
            <person name="Otillar R.P."/>
            <person name="Pangilinan J.L."/>
            <person name="Peng Y."/>
            <person name="Rokas A."/>
            <person name="Rosa C.A."/>
            <person name="Scheuner C."/>
            <person name="Sibirny A.A."/>
            <person name="Slot J.C."/>
            <person name="Stielow J.B."/>
            <person name="Sun H."/>
            <person name="Kurtzman C.P."/>
            <person name="Blackwell M."/>
            <person name="Grigoriev I.V."/>
            <person name="Jeffries T.W."/>
        </authorList>
    </citation>
    <scope>NUCLEOTIDE SEQUENCE [LARGE SCALE GENOMIC DNA]</scope>
    <source>
        <strain evidence="2">ATCC 58044 / CBS 1984 / NCYC 433 / NRRL Y-366-8</strain>
    </source>
</reference>
<organism evidence="1 2">
    <name type="scientific">Wickerhamomyces anomalus (strain ATCC 58044 / CBS 1984 / NCYC 433 / NRRL Y-366-8)</name>
    <name type="common">Yeast</name>
    <name type="synonym">Hansenula anomala</name>
    <dbReference type="NCBI Taxonomy" id="683960"/>
    <lineage>
        <taxon>Eukaryota</taxon>
        <taxon>Fungi</taxon>
        <taxon>Dikarya</taxon>
        <taxon>Ascomycota</taxon>
        <taxon>Saccharomycotina</taxon>
        <taxon>Saccharomycetes</taxon>
        <taxon>Phaffomycetales</taxon>
        <taxon>Wickerhamomycetaceae</taxon>
        <taxon>Wickerhamomyces</taxon>
    </lineage>
</organism>
<dbReference type="STRING" id="683960.A0A1E3PAV4"/>
<accession>A0A1E3PAV4</accession>
<name>A0A1E3PAV4_WICAA</name>
<dbReference type="RefSeq" id="XP_019041756.1">
    <property type="nucleotide sequence ID" value="XM_019184439.1"/>
</dbReference>